<dbReference type="OrthoDB" id="376431at2157"/>
<accession>A0A8T8E3H7</accession>
<feature type="transmembrane region" description="Helical" evidence="1">
    <location>
        <begin position="65"/>
        <end position="84"/>
    </location>
</feature>
<keyword evidence="3" id="KW-1185">Reference proteome</keyword>
<evidence type="ECO:0000256" key="1">
    <source>
        <dbReference type="SAM" id="Phobius"/>
    </source>
</evidence>
<dbReference type="Pfam" id="PF09946">
    <property type="entry name" value="DUF2178"/>
    <property type="match status" value="1"/>
</dbReference>
<feature type="transmembrane region" description="Helical" evidence="1">
    <location>
        <begin position="104"/>
        <end position="122"/>
    </location>
</feature>
<name>A0A8T8E3H7_9EURY</name>
<organism evidence="2 3">
    <name type="scientific">Haloterrigena salifodinae</name>
    <dbReference type="NCBI Taxonomy" id="2675099"/>
    <lineage>
        <taxon>Archaea</taxon>
        <taxon>Methanobacteriati</taxon>
        <taxon>Methanobacteriota</taxon>
        <taxon>Stenosarchaea group</taxon>
        <taxon>Halobacteria</taxon>
        <taxon>Halobacteriales</taxon>
        <taxon>Natrialbaceae</taxon>
        <taxon>Haloterrigena</taxon>
    </lineage>
</organism>
<dbReference type="GeneID" id="62874330"/>
<keyword evidence="1" id="KW-0812">Transmembrane</keyword>
<gene>
    <name evidence="2" type="ORF">JMJ58_04360</name>
</gene>
<dbReference type="Proteomes" id="UP000637819">
    <property type="component" value="Chromosome"/>
</dbReference>
<evidence type="ECO:0000313" key="3">
    <source>
        <dbReference type="Proteomes" id="UP000637819"/>
    </source>
</evidence>
<dbReference type="KEGG" id="hsal:JMJ58_04360"/>
<proteinExistence type="predicted"/>
<keyword evidence="1" id="KW-1133">Transmembrane helix</keyword>
<sequence length="126" mass="13709">MSERRSVASVVLMAVGALSMGPVSDIVDSETLGLGLAIGGGAVFLVAGLWWLQLLDDRDTTDERFLQIGFRASTLSFWTLLVGLMTVGSVESGADVTYPVFSHYTWLLLAGLAVFVTAWSWYSRRM</sequence>
<dbReference type="EMBL" id="CP069188">
    <property type="protein sequence ID" value="QRV16137.1"/>
    <property type="molecule type" value="Genomic_DNA"/>
</dbReference>
<keyword evidence="1" id="KW-0472">Membrane</keyword>
<dbReference type="RefSeq" id="WP_126662941.1">
    <property type="nucleotide sequence ID" value="NZ_CP069188.1"/>
</dbReference>
<feature type="transmembrane region" description="Helical" evidence="1">
    <location>
        <begin position="35"/>
        <end position="53"/>
    </location>
</feature>
<evidence type="ECO:0000313" key="2">
    <source>
        <dbReference type="EMBL" id="QRV16137.1"/>
    </source>
</evidence>
<reference evidence="2 3" key="1">
    <citation type="submission" date="2021-01" db="EMBL/GenBank/DDBJ databases">
        <title>Genome Sequence and Methylation Pattern of Haloterrigena salifodinae BOL5-1, An Extremely Halophilic Archaeon from a Bolivian Salt Mine.</title>
        <authorList>
            <person name="DasSarma P."/>
            <person name="Anton B.P."/>
            <person name="DasSarma S.L."/>
            <person name="von Ehrenheim H.A.L."/>
            <person name="Martinez F.L."/>
            <person name="Guzman D."/>
            <person name="Roberts R.J."/>
            <person name="DasSarma S."/>
        </authorList>
    </citation>
    <scope>NUCLEOTIDE SEQUENCE [LARGE SCALE GENOMIC DNA]</scope>
    <source>
        <strain evidence="2 3">BOL5-1</strain>
    </source>
</reference>
<dbReference type="InterPro" id="IPR019235">
    <property type="entry name" value="DUF2178_TM"/>
</dbReference>
<dbReference type="AlphaFoldDB" id="A0A8T8E3H7"/>
<evidence type="ECO:0008006" key="4">
    <source>
        <dbReference type="Google" id="ProtNLM"/>
    </source>
</evidence>
<protein>
    <recommendedName>
        <fullName evidence="4">DUF2178 domain-containing protein</fullName>
    </recommendedName>
</protein>